<dbReference type="GO" id="GO:0009853">
    <property type="term" value="P:photorespiration"/>
    <property type="evidence" value="ECO:0007669"/>
    <property type="project" value="UniProtKB-ARBA"/>
</dbReference>
<organism evidence="8 9">
    <name type="scientific">Malus domestica</name>
    <name type="common">Apple</name>
    <name type="synonym">Pyrus malus</name>
    <dbReference type="NCBI Taxonomy" id="3750"/>
    <lineage>
        <taxon>Eukaryota</taxon>
        <taxon>Viridiplantae</taxon>
        <taxon>Streptophyta</taxon>
        <taxon>Embryophyta</taxon>
        <taxon>Tracheophyta</taxon>
        <taxon>Spermatophyta</taxon>
        <taxon>Magnoliopsida</taxon>
        <taxon>eudicotyledons</taxon>
        <taxon>Gunneridae</taxon>
        <taxon>Pentapetalae</taxon>
        <taxon>rosids</taxon>
        <taxon>fabids</taxon>
        <taxon>Rosales</taxon>
        <taxon>Rosaceae</taxon>
        <taxon>Amygdaloideae</taxon>
        <taxon>Maleae</taxon>
        <taxon>Malus</taxon>
    </lineage>
</organism>
<dbReference type="GO" id="GO:0016618">
    <property type="term" value="F:hydroxypyruvate reductase [NAD(P)H] activity"/>
    <property type="evidence" value="ECO:0007669"/>
    <property type="project" value="UniProtKB-ARBA"/>
</dbReference>
<evidence type="ECO:0000313" key="8">
    <source>
        <dbReference type="EMBL" id="RXH93556.1"/>
    </source>
</evidence>
<dbReference type="CDD" id="cd12156">
    <property type="entry name" value="HPPR"/>
    <property type="match status" value="1"/>
</dbReference>
<comment type="caution">
    <text evidence="8">The sequence shown here is derived from an EMBL/GenBank/DDBJ whole genome shotgun (WGS) entry which is preliminary data.</text>
</comment>
<keyword evidence="1" id="KW-0521">NADP</keyword>
<dbReference type="InterPro" id="IPR036291">
    <property type="entry name" value="NAD(P)-bd_dom_sf"/>
</dbReference>
<accession>A0A498JEL4</accession>
<dbReference type="STRING" id="3750.A0A498JEL4"/>
<protein>
    <recommendedName>
        <fullName evidence="4">glyoxylate reductase (NADP(+))</fullName>
        <ecNumber evidence="4">1.1.1.79</ecNumber>
    </recommendedName>
</protein>
<reference evidence="8 9" key="1">
    <citation type="submission" date="2018-10" db="EMBL/GenBank/DDBJ databases">
        <title>A high-quality apple genome assembly.</title>
        <authorList>
            <person name="Hu J."/>
        </authorList>
    </citation>
    <scope>NUCLEOTIDE SEQUENCE [LARGE SCALE GENOMIC DNA]</scope>
    <source>
        <strain evidence="9">cv. HFTH1</strain>
        <tissue evidence="8">Young leaf</tissue>
    </source>
</reference>
<dbReference type="GO" id="GO:0030267">
    <property type="term" value="F:glyoxylate reductase (NADPH) activity"/>
    <property type="evidence" value="ECO:0007669"/>
    <property type="project" value="UniProtKB-EC"/>
</dbReference>
<evidence type="ECO:0000256" key="1">
    <source>
        <dbReference type="ARBA" id="ARBA00022857"/>
    </source>
</evidence>
<evidence type="ECO:0000256" key="3">
    <source>
        <dbReference type="ARBA" id="ARBA00023027"/>
    </source>
</evidence>
<dbReference type="PANTHER" id="PTHR10996:SF179">
    <property type="entry name" value="D-ISOMER SPECIFIC 2-HYDROXYACID DEHYDROGENASE FAMILY PROTEIN-RELATED"/>
    <property type="match status" value="1"/>
</dbReference>
<dbReference type="GO" id="GO:0005829">
    <property type="term" value="C:cytosol"/>
    <property type="evidence" value="ECO:0007669"/>
    <property type="project" value="TreeGrafter"/>
</dbReference>
<feature type="non-terminal residue" evidence="8">
    <location>
        <position position="1"/>
    </location>
</feature>
<dbReference type="PROSITE" id="PS00065">
    <property type="entry name" value="D_2_HYDROXYACID_DH_1"/>
    <property type="match status" value="1"/>
</dbReference>
<dbReference type="InterPro" id="IPR006139">
    <property type="entry name" value="D-isomer_2_OHA_DH_cat_dom"/>
</dbReference>
<dbReference type="Pfam" id="PF00389">
    <property type="entry name" value="2-Hacid_dh"/>
    <property type="match status" value="1"/>
</dbReference>
<dbReference type="SUPFAM" id="SSF51735">
    <property type="entry name" value="NAD(P)-binding Rossmann-fold domains"/>
    <property type="match status" value="1"/>
</dbReference>
<dbReference type="Gene3D" id="3.40.50.720">
    <property type="entry name" value="NAD(P)-binding Rossmann-like Domain"/>
    <property type="match status" value="2"/>
</dbReference>
<dbReference type="InterPro" id="IPR029752">
    <property type="entry name" value="D-isomer_DH_CS1"/>
</dbReference>
<dbReference type="InterPro" id="IPR050223">
    <property type="entry name" value="D-isomer_2-hydroxyacid_DH"/>
</dbReference>
<dbReference type="EMBL" id="RDQH01000333">
    <property type="protein sequence ID" value="RXH93556.1"/>
    <property type="molecule type" value="Genomic_DNA"/>
</dbReference>
<keyword evidence="3" id="KW-0520">NAD</keyword>
<feature type="domain" description="D-isomer specific 2-hydroxyacid dehydrogenase NAD-binding" evidence="7">
    <location>
        <begin position="153"/>
        <end position="325"/>
    </location>
</feature>
<dbReference type="InterPro" id="IPR006140">
    <property type="entry name" value="D-isomer_DH_NAD-bd"/>
</dbReference>
<dbReference type="SUPFAM" id="SSF52283">
    <property type="entry name" value="Formate/glycerate dehydrogenase catalytic domain-like"/>
    <property type="match status" value="1"/>
</dbReference>
<dbReference type="PANTHER" id="PTHR10996">
    <property type="entry name" value="2-HYDROXYACID DEHYDROGENASE-RELATED"/>
    <property type="match status" value="1"/>
</dbReference>
<keyword evidence="2 5" id="KW-0560">Oxidoreductase</keyword>
<dbReference type="Proteomes" id="UP000290289">
    <property type="component" value="Chromosome 7"/>
</dbReference>
<dbReference type="EC" id="1.1.1.79" evidence="4"/>
<evidence type="ECO:0000259" key="6">
    <source>
        <dbReference type="Pfam" id="PF00389"/>
    </source>
</evidence>
<dbReference type="FunFam" id="3.40.50.720:FF:000213">
    <property type="entry name" value="Putative 2-hydroxyacid dehydrogenase"/>
    <property type="match status" value="1"/>
</dbReference>
<evidence type="ECO:0000256" key="4">
    <source>
        <dbReference type="ARBA" id="ARBA00066661"/>
    </source>
</evidence>
<proteinExistence type="inferred from homology"/>
<sequence length="359" mass="39196">INTRRDSSPSRSPISEKHHPIVRSPKILRLNNPMAQDNPTQLPQVLLLLPNPCFTVLESKASHKFHFLKAWDSPLPQAQFLQSHALSTQVLLSSALGPPITAQLLQLLPSLKLLITLSAGLDHVDFSACAARGVRIANSSPIFAADVADMAVGLFLDVMRKISAANRFVRDGFWVSKGDFDLGTKIGGKRVGIVGLGHIGLQVAKRLEAFDCKILYYSRKEKPYVSYPFYFDVCELAANSDVLVICCALTAQTHHMINKKILLALGREGVIVNVGRGAIIDEKEMVQCLVQGEIKGAGLDVFENEPQVPKELFGLGNVVLSPHKAAMTADCFTDLTDLAMANLEAFFSNKPLLSEVTND</sequence>
<keyword evidence="9" id="KW-1185">Reference proteome</keyword>
<dbReference type="AlphaFoldDB" id="A0A498JEL4"/>
<name>A0A498JEL4_MALDO</name>
<feature type="domain" description="D-isomer specific 2-hydroxyacid dehydrogenase catalytic" evidence="6">
    <location>
        <begin position="96"/>
        <end position="356"/>
    </location>
</feature>
<evidence type="ECO:0000259" key="7">
    <source>
        <dbReference type="Pfam" id="PF02826"/>
    </source>
</evidence>
<evidence type="ECO:0000256" key="2">
    <source>
        <dbReference type="ARBA" id="ARBA00023002"/>
    </source>
</evidence>
<comment type="similarity">
    <text evidence="5">Belongs to the D-isomer specific 2-hydroxyacid dehydrogenase family.</text>
</comment>
<evidence type="ECO:0000256" key="5">
    <source>
        <dbReference type="RuleBase" id="RU003719"/>
    </source>
</evidence>
<evidence type="ECO:0000313" key="9">
    <source>
        <dbReference type="Proteomes" id="UP000290289"/>
    </source>
</evidence>
<dbReference type="GO" id="GO:0051287">
    <property type="term" value="F:NAD binding"/>
    <property type="evidence" value="ECO:0007669"/>
    <property type="project" value="InterPro"/>
</dbReference>
<gene>
    <name evidence="8" type="ORF">DVH24_014132</name>
</gene>
<dbReference type="Pfam" id="PF02826">
    <property type="entry name" value="2-Hacid_dh_C"/>
    <property type="match status" value="1"/>
</dbReference>